<feature type="domain" description="Retrovirus-related Pol polyprotein from transposon TNT 1-94-like beta-barrel" evidence="2">
    <location>
        <begin position="35"/>
        <end position="95"/>
    </location>
</feature>
<feature type="compositionally biased region" description="Polar residues" evidence="1">
    <location>
        <begin position="128"/>
        <end position="138"/>
    </location>
</feature>
<name>A0A699I2X7_TANCI</name>
<dbReference type="EMBL" id="BKCJ010239964">
    <property type="protein sequence ID" value="GEZ09204.1"/>
    <property type="molecule type" value="Genomic_DNA"/>
</dbReference>
<proteinExistence type="predicted"/>
<evidence type="ECO:0000259" key="2">
    <source>
        <dbReference type="Pfam" id="PF22936"/>
    </source>
</evidence>
<reference evidence="3" key="1">
    <citation type="journal article" date="2019" name="Sci. Rep.">
        <title>Draft genome of Tanacetum cinerariifolium, the natural source of mosquito coil.</title>
        <authorList>
            <person name="Yamashiro T."/>
            <person name="Shiraishi A."/>
            <person name="Satake H."/>
            <person name="Nakayama K."/>
        </authorList>
    </citation>
    <scope>NUCLEOTIDE SEQUENCE</scope>
</reference>
<dbReference type="PANTHER" id="PTHR47592:SF27">
    <property type="entry name" value="OS08G0421700 PROTEIN"/>
    <property type="match status" value="1"/>
</dbReference>
<gene>
    <name evidence="3" type="ORF">Tci_481177</name>
</gene>
<evidence type="ECO:0000313" key="3">
    <source>
        <dbReference type="EMBL" id="GEZ09204.1"/>
    </source>
</evidence>
<feature type="region of interest" description="Disordered" evidence="1">
    <location>
        <begin position="115"/>
        <end position="138"/>
    </location>
</feature>
<dbReference type="PANTHER" id="PTHR47592">
    <property type="entry name" value="PBF68 PROTEIN"/>
    <property type="match status" value="1"/>
</dbReference>
<accession>A0A699I2X7</accession>
<dbReference type="AlphaFoldDB" id="A0A699I2X7"/>
<comment type="caution">
    <text evidence="3">The sequence shown here is derived from an EMBL/GenBank/DDBJ whole genome shotgun (WGS) entry which is preliminary data.</text>
</comment>
<evidence type="ECO:0000256" key="1">
    <source>
        <dbReference type="SAM" id="MobiDB-lite"/>
    </source>
</evidence>
<protein>
    <recommendedName>
        <fullName evidence="2">Retrovirus-related Pol polyprotein from transposon TNT 1-94-like beta-barrel domain-containing protein</fullName>
    </recommendedName>
</protein>
<organism evidence="3">
    <name type="scientific">Tanacetum cinerariifolium</name>
    <name type="common">Dalmatian daisy</name>
    <name type="synonym">Chrysanthemum cinerariifolium</name>
    <dbReference type="NCBI Taxonomy" id="118510"/>
    <lineage>
        <taxon>Eukaryota</taxon>
        <taxon>Viridiplantae</taxon>
        <taxon>Streptophyta</taxon>
        <taxon>Embryophyta</taxon>
        <taxon>Tracheophyta</taxon>
        <taxon>Spermatophyta</taxon>
        <taxon>Magnoliopsida</taxon>
        <taxon>eudicotyledons</taxon>
        <taxon>Gunneridae</taxon>
        <taxon>Pentapetalae</taxon>
        <taxon>asterids</taxon>
        <taxon>campanulids</taxon>
        <taxon>Asterales</taxon>
        <taxon>Asteraceae</taxon>
        <taxon>Asteroideae</taxon>
        <taxon>Anthemideae</taxon>
        <taxon>Anthemidinae</taxon>
        <taxon>Tanacetum</taxon>
    </lineage>
</organism>
<dbReference type="InterPro" id="IPR054722">
    <property type="entry name" value="PolX-like_BBD"/>
</dbReference>
<dbReference type="Pfam" id="PF22936">
    <property type="entry name" value="Pol_BBD"/>
    <property type="match status" value="1"/>
</dbReference>
<sequence length="301" mass="34140">MIVVVETRRITQALVFREKGLRTIPKTKVNSIARWIDSRVTTHVCKGRCWLLKNEPVEDGSVLYMGDNHFTLVHGKGSVVLEFSSENSITLFNVLDTIFDENRFSSILRLKDIMPNSGESQKDDHSNDIPNEGSSNQIGSQYSYRYSIEEDLRTYNEAMQSRDIFKRKMKFDGTIDKFKARLVSEALEKKGINYFDTYPLVTRVTTIRLLIALAAIHNLVSSDSSDGCQNIIFKRRLKGVYVKQEGFVMPDNEHKIHLLLVDGCSCLGRCAISWAFKKQTCITSSTMKFEFVALAAAGKEA</sequence>